<accession>A0AAV7USG2</accession>
<keyword evidence="2" id="KW-1185">Reference proteome</keyword>
<feature type="non-terminal residue" evidence="1">
    <location>
        <position position="56"/>
    </location>
</feature>
<sequence>EGGEGIMSIIKCLEVGPPEGPLNRLNTPVNVAYIPAQVAQLAQHTVHLMFHVVEGC</sequence>
<name>A0AAV7USG2_PLEWA</name>
<proteinExistence type="predicted"/>
<gene>
    <name evidence="1" type="ORF">NDU88_000097</name>
</gene>
<dbReference type="AlphaFoldDB" id="A0AAV7USG2"/>
<protein>
    <submittedName>
        <fullName evidence="1">Uncharacterized protein</fullName>
    </submittedName>
</protein>
<feature type="non-terminal residue" evidence="1">
    <location>
        <position position="1"/>
    </location>
</feature>
<reference evidence="1" key="1">
    <citation type="journal article" date="2022" name="bioRxiv">
        <title>Sequencing and chromosome-scale assembly of the giantPleurodeles waltlgenome.</title>
        <authorList>
            <person name="Brown T."/>
            <person name="Elewa A."/>
            <person name="Iarovenko S."/>
            <person name="Subramanian E."/>
            <person name="Araus A.J."/>
            <person name="Petzold A."/>
            <person name="Susuki M."/>
            <person name="Suzuki K.-i.T."/>
            <person name="Hayashi T."/>
            <person name="Toyoda A."/>
            <person name="Oliveira C."/>
            <person name="Osipova E."/>
            <person name="Leigh N.D."/>
            <person name="Simon A."/>
            <person name="Yun M.H."/>
        </authorList>
    </citation>
    <scope>NUCLEOTIDE SEQUENCE</scope>
    <source>
        <strain evidence="1">20211129_DDA</strain>
        <tissue evidence="1">Liver</tissue>
    </source>
</reference>
<evidence type="ECO:0000313" key="2">
    <source>
        <dbReference type="Proteomes" id="UP001066276"/>
    </source>
</evidence>
<evidence type="ECO:0000313" key="1">
    <source>
        <dbReference type="EMBL" id="KAJ1190778.1"/>
    </source>
</evidence>
<dbReference type="EMBL" id="JANPWB010000004">
    <property type="protein sequence ID" value="KAJ1190778.1"/>
    <property type="molecule type" value="Genomic_DNA"/>
</dbReference>
<dbReference type="Proteomes" id="UP001066276">
    <property type="component" value="Chromosome 2_2"/>
</dbReference>
<comment type="caution">
    <text evidence="1">The sequence shown here is derived from an EMBL/GenBank/DDBJ whole genome shotgun (WGS) entry which is preliminary data.</text>
</comment>
<organism evidence="1 2">
    <name type="scientific">Pleurodeles waltl</name>
    <name type="common">Iberian ribbed newt</name>
    <dbReference type="NCBI Taxonomy" id="8319"/>
    <lineage>
        <taxon>Eukaryota</taxon>
        <taxon>Metazoa</taxon>
        <taxon>Chordata</taxon>
        <taxon>Craniata</taxon>
        <taxon>Vertebrata</taxon>
        <taxon>Euteleostomi</taxon>
        <taxon>Amphibia</taxon>
        <taxon>Batrachia</taxon>
        <taxon>Caudata</taxon>
        <taxon>Salamandroidea</taxon>
        <taxon>Salamandridae</taxon>
        <taxon>Pleurodelinae</taxon>
        <taxon>Pleurodeles</taxon>
    </lineage>
</organism>